<reference evidence="2 3" key="1">
    <citation type="submission" date="2016-04" db="EMBL/GenBank/DDBJ databases">
        <title>A degradative enzymes factory behind the ericoid mycorrhizal symbiosis.</title>
        <authorList>
            <consortium name="DOE Joint Genome Institute"/>
            <person name="Martino E."/>
            <person name="Morin E."/>
            <person name="Grelet G."/>
            <person name="Kuo A."/>
            <person name="Kohler A."/>
            <person name="Daghino S."/>
            <person name="Barry K."/>
            <person name="Choi C."/>
            <person name="Cichocki N."/>
            <person name="Clum A."/>
            <person name="Copeland A."/>
            <person name="Hainaut M."/>
            <person name="Haridas S."/>
            <person name="Labutti K."/>
            <person name="Lindquist E."/>
            <person name="Lipzen A."/>
            <person name="Khouja H.-R."/>
            <person name="Murat C."/>
            <person name="Ohm R."/>
            <person name="Olson A."/>
            <person name="Spatafora J."/>
            <person name="Veneault-Fourrey C."/>
            <person name="Henrissat B."/>
            <person name="Grigoriev I."/>
            <person name="Martin F."/>
            <person name="Perotto S."/>
        </authorList>
    </citation>
    <scope>NUCLEOTIDE SEQUENCE [LARGE SCALE GENOMIC DNA]</scope>
    <source>
        <strain evidence="2 3">F</strain>
    </source>
</reference>
<evidence type="ECO:0000313" key="2">
    <source>
        <dbReference type="EMBL" id="PMD40973.1"/>
    </source>
</evidence>
<dbReference type="PANTHER" id="PTHR33365">
    <property type="entry name" value="YALI0B05434P"/>
    <property type="match status" value="1"/>
</dbReference>
<dbReference type="InterPro" id="IPR021765">
    <property type="entry name" value="UstYa-like"/>
</dbReference>
<feature type="non-terminal residue" evidence="2">
    <location>
        <position position="1"/>
    </location>
</feature>
<sequence>DDAYMAGLDVFHQLHCVDFLRRTAYSSYYNETPPLHATGPPRIAEFRINHCVDLLVQQLQCSGNLNLFTVHWVETEEFPSPDFSIHRRCSDFQAVWDWRLGNTLDLHKLREGFPSGVKPEGIQQAKNLFELDY</sequence>
<comment type="similarity">
    <text evidence="1">Belongs to the ustYa family.</text>
</comment>
<gene>
    <name evidence="2" type="ORF">L207DRAFT_427582</name>
</gene>
<keyword evidence="3" id="KW-1185">Reference proteome</keyword>
<dbReference type="Proteomes" id="UP000235786">
    <property type="component" value="Unassembled WGS sequence"/>
</dbReference>
<dbReference type="EMBL" id="KZ613945">
    <property type="protein sequence ID" value="PMD40973.1"/>
    <property type="molecule type" value="Genomic_DNA"/>
</dbReference>
<evidence type="ECO:0000256" key="1">
    <source>
        <dbReference type="ARBA" id="ARBA00035112"/>
    </source>
</evidence>
<dbReference type="PANTHER" id="PTHR33365:SF14">
    <property type="entry name" value="TAT PATHWAY SIGNAL SEQUENCE"/>
    <property type="match status" value="1"/>
</dbReference>
<name>A0A2J6RR61_HYAVF</name>
<evidence type="ECO:0000313" key="3">
    <source>
        <dbReference type="Proteomes" id="UP000235786"/>
    </source>
</evidence>
<protein>
    <submittedName>
        <fullName evidence="2">Uncharacterized protein</fullName>
    </submittedName>
</protein>
<accession>A0A2J6RR61</accession>
<dbReference type="OrthoDB" id="3687641at2759"/>
<dbReference type="STRING" id="1149755.A0A2J6RR61"/>
<dbReference type="AlphaFoldDB" id="A0A2J6RR61"/>
<dbReference type="GO" id="GO:0043386">
    <property type="term" value="P:mycotoxin biosynthetic process"/>
    <property type="evidence" value="ECO:0007669"/>
    <property type="project" value="InterPro"/>
</dbReference>
<proteinExistence type="inferred from homology"/>
<dbReference type="Pfam" id="PF11807">
    <property type="entry name" value="UstYa"/>
    <property type="match status" value="1"/>
</dbReference>
<organism evidence="2 3">
    <name type="scientific">Hyaloscypha variabilis (strain UAMH 11265 / GT02V1 / F)</name>
    <name type="common">Meliniomyces variabilis</name>
    <dbReference type="NCBI Taxonomy" id="1149755"/>
    <lineage>
        <taxon>Eukaryota</taxon>
        <taxon>Fungi</taxon>
        <taxon>Dikarya</taxon>
        <taxon>Ascomycota</taxon>
        <taxon>Pezizomycotina</taxon>
        <taxon>Leotiomycetes</taxon>
        <taxon>Helotiales</taxon>
        <taxon>Hyaloscyphaceae</taxon>
        <taxon>Hyaloscypha</taxon>
        <taxon>Hyaloscypha variabilis</taxon>
    </lineage>
</organism>